<dbReference type="Pfam" id="PF13460">
    <property type="entry name" value="NAD_binding_10"/>
    <property type="match status" value="1"/>
</dbReference>
<keyword evidence="3" id="KW-1185">Reference proteome</keyword>
<gene>
    <name evidence="2" type="ORF">HNR73_001956</name>
</gene>
<dbReference type="RefSeq" id="WP_184786997.1">
    <property type="nucleotide sequence ID" value="NZ_BONT01000044.1"/>
</dbReference>
<dbReference type="AlphaFoldDB" id="A0A841FCV7"/>
<dbReference type="EMBL" id="JACHGT010000004">
    <property type="protein sequence ID" value="MBB6034106.1"/>
    <property type="molecule type" value="Genomic_DNA"/>
</dbReference>
<sequence>MRLVILGATGGIGRIVVQQAVKAGHEVTAVVRDPSALDVPGADVRRADALDPAELTPIVAGAGAVVSALGVRPPVKGPVSLLSSGATSALKAMEAVGVRRYLMVSAAGAFPEPVDGPLTRYAVKPLLNRFLRHSFDDTRDAETIIRASTVDWTIARPPRLLDKPRTGRYRVGGERGLKGALNISRADVADFLLRSIEDRSTYRRAIVIAR</sequence>
<organism evidence="2 3">
    <name type="scientific">Phytomonospora endophytica</name>
    <dbReference type="NCBI Taxonomy" id="714109"/>
    <lineage>
        <taxon>Bacteria</taxon>
        <taxon>Bacillati</taxon>
        <taxon>Actinomycetota</taxon>
        <taxon>Actinomycetes</taxon>
        <taxon>Micromonosporales</taxon>
        <taxon>Micromonosporaceae</taxon>
        <taxon>Phytomonospora</taxon>
    </lineage>
</organism>
<dbReference type="PANTHER" id="PTHR43355">
    <property type="entry name" value="FLAVIN REDUCTASE (NADPH)"/>
    <property type="match status" value="1"/>
</dbReference>
<dbReference type="SUPFAM" id="SSF51735">
    <property type="entry name" value="NAD(P)-binding Rossmann-fold domains"/>
    <property type="match status" value="1"/>
</dbReference>
<comment type="caution">
    <text evidence="2">The sequence shown here is derived from an EMBL/GenBank/DDBJ whole genome shotgun (WGS) entry which is preliminary data.</text>
</comment>
<dbReference type="InterPro" id="IPR051606">
    <property type="entry name" value="Polyketide_Oxido-like"/>
</dbReference>
<evidence type="ECO:0000259" key="1">
    <source>
        <dbReference type="Pfam" id="PF13460"/>
    </source>
</evidence>
<protein>
    <submittedName>
        <fullName evidence="2">Putative NADH-flavin reductase</fullName>
    </submittedName>
</protein>
<dbReference type="Proteomes" id="UP000548476">
    <property type="component" value="Unassembled WGS sequence"/>
</dbReference>
<accession>A0A841FCV7</accession>
<evidence type="ECO:0000313" key="2">
    <source>
        <dbReference type="EMBL" id="MBB6034106.1"/>
    </source>
</evidence>
<name>A0A841FCV7_9ACTN</name>
<dbReference type="Gene3D" id="3.40.50.720">
    <property type="entry name" value="NAD(P)-binding Rossmann-like Domain"/>
    <property type="match status" value="1"/>
</dbReference>
<dbReference type="InterPro" id="IPR036291">
    <property type="entry name" value="NAD(P)-bd_dom_sf"/>
</dbReference>
<evidence type="ECO:0000313" key="3">
    <source>
        <dbReference type="Proteomes" id="UP000548476"/>
    </source>
</evidence>
<proteinExistence type="predicted"/>
<reference evidence="2 3" key="1">
    <citation type="submission" date="2020-08" db="EMBL/GenBank/DDBJ databases">
        <title>Genomic Encyclopedia of Type Strains, Phase IV (KMG-IV): sequencing the most valuable type-strain genomes for metagenomic binning, comparative biology and taxonomic classification.</title>
        <authorList>
            <person name="Goeker M."/>
        </authorList>
    </citation>
    <scope>NUCLEOTIDE SEQUENCE [LARGE SCALE GENOMIC DNA]</scope>
    <source>
        <strain evidence="2 3">YIM 65646</strain>
    </source>
</reference>
<dbReference type="PANTHER" id="PTHR43355:SF2">
    <property type="entry name" value="FLAVIN REDUCTASE (NADPH)"/>
    <property type="match status" value="1"/>
</dbReference>
<dbReference type="InterPro" id="IPR016040">
    <property type="entry name" value="NAD(P)-bd_dom"/>
</dbReference>
<feature type="domain" description="NAD(P)-binding" evidence="1">
    <location>
        <begin position="7"/>
        <end position="198"/>
    </location>
</feature>
<dbReference type="GO" id="GO:0004074">
    <property type="term" value="F:biliverdin reductase [NAD(P)H] activity"/>
    <property type="evidence" value="ECO:0007669"/>
    <property type="project" value="TreeGrafter"/>
</dbReference>
<dbReference type="GO" id="GO:0042602">
    <property type="term" value="F:riboflavin reductase (NADPH) activity"/>
    <property type="evidence" value="ECO:0007669"/>
    <property type="project" value="TreeGrafter"/>
</dbReference>